<feature type="compositionally biased region" description="Basic and acidic residues" evidence="4">
    <location>
        <begin position="10"/>
        <end position="22"/>
    </location>
</feature>
<dbReference type="PANTHER" id="PTHR31126">
    <property type="entry name" value="TYROSINE-PROTEIN PHOSPHATASE"/>
    <property type="match status" value="1"/>
</dbReference>
<sequence length="336" mass="37044">MASKRNSRVYVDDGQRREEGHQKPMATPYGPRDDSRGSIKDDLLQLAQEMEEGQWNGTLPREVVPNATRSQSIIGGPRETTVLGTSSNRIGDKTGKQLTPSPRLPSAPNGAADHPSTATIAAKVSIAARSVEYPAAPTSGRPANFGVVVPGVYRSSYPKPDDYGFLQSLKLKTVLTLVKREELDHEFESFTTDNGIRQVIFNMKGTKKEAIPVATMASILELVLDRQNYPLLLHCNHGKHRTGCVVAVVRKLSGWALHNVLDEYKTYAMPKIRECDVDSISAFQSSSLQSLTYEPARFSPVQIRTFFRTLLFSTFVMVLWLVSGSQMSAAPDEFAA</sequence>
<dbReference type="GO" id="GO:0052840">
    <property type="term" value="F:inositol diphosphate tetrakisphosphate diphosphatase activity"/>
    <property type="evidence" value="ECO:0007669"/>
    <property type="project" value="TreeGrafter"/>
</dbReference>
<evidence type="ECO:0000313" key="6">
    <source>
        <dbReference type="EMBL" id="KND93994.1"/>
    </source>
</evidence>
<evidence type="ECO:0000256" key="2">
    <source>
        <dbReference type="ARBA" id="ARBA00022490"/>
    </source>
</evidence>
<dbReference type="AlphaFoldDB" id="A0A0L0NIW2"/>
<dbReference type="Gene3D" id="3.90.190.10">
    <property type="entry name" value="Protein tyrosine phosphatase superfamily"/>
    <property type="match status" value="1"/>
</dbReference>
<keyword evidence="5" id="KW-1133">Transmembrane helix</keyword>
<dbReference type="OrthoDB" id="6375174at2759"/>
<evidence type="ECO:0000256" key="4">
    <source>
        <dbReference type="SAM" id="MobiDB-lite"/>
    </source>
</evidence>
<gene>
    <name evidence="6" type="ORF">TOPH_00739</name>
</gene>
<dbReference type="EMBL" id="LFRF01000002">
    <property type="protein sequence ID" value="KND93994.1"/>
    <property type="molecule type" value="Genomic_DNA"/>
</dbReference>
<dbReference type="Proteomes" id="UP000036947">
    <property type="component" value="Unassembled WGS sequence"/>
</dbReference>
<dbReference type="GO" id="GO:0005737">
    <property type="term" value="C:cytoplasm"/>
    <property type="evidence" value="ECO:0007669"/>
    <property type="project" value="UniProtKB-SubCell"/>
</dbReference>
<reference evidence="6 7" key="1">
    <citation type="journal article" date="2015" name="BMC Genomics">
        <title>The genome of the truffle-parasite Tolypocladium ophioglossoides and the evolution of antifungal peptaibiotics.</title>
        <authorList>
            <person name="Quandt C.A."/>
            <person name="Bushley K.E."/>
            <person name="Spatafora J.W."/>
        </authorList>
    </citation>
    <scope>NUCLEOTIDE SEQUENCE [LARGE SCALE GENOMIC DNA]</scope>
    <source>
        <strain evidence="6 7">CBS 100239</strain>
    </source>
</reference>
<keyword evidence="2" id="KW-0963">Cytoplasm</keyword>
<protein>
    <submittedName>
        <fullName evidence="6">Tyrosine-protein phosphatase SIW14</fullName>
    </submittedName>
</protein>
<keyword evidence="7" id="KW-1185">Reference proteome</keyword>
<dbReference type="InterPro" id="IPR016130">
    <property type="entry name" value="Tyr_Pase_AS"/>
</dbReference>
<evidence type="ECO:0000313" key="7">
    <source>
        <dbReference type="Proteomes" id="UP000036947"/>
    </source>
</evidence>
<keyword evidence="5" id="KW-0472">Membrane</keyword>
<feature type="transmembrane region" description="Helical" evidence="5">
    <location>
        <begin position="305"/>
        <end position="323"/>
    </location>
</feature>
<feature type="region of interest" description="Disordered" evidence="4">
    <location>
        <begin position="1"/>
        <end position="38"/>
    </location>
</feature>
<keyword evidence="3" id="KW-0378">Hydrolase</keyword>
<evidence type="ECO:0000256" key="1">
    <source>
        <dbReference type="ARBA" id="ARBA00004496"/>
    </source>
</evidence>
<dbReference type="InterPro" id="IPR029021">
    <property type="entry name" value="Prot-tyrosine_phosphatase-like"/>
</dbReference>
<keyword evidence="5" id="KW-0812">Transmembrane</keyword>
<name>A0A0L0NIW2_TOLOC</name>
<accession>A0A0L0NIW2</accession>
<dbReference type="SUPFAM" id="SSF52799">
    <property type="entry name" value="(Phosphotyrosine protein) phosphatases II"/>
    <property type="match status" value="1"/>
</dbReference>
<organism evidence="6 7">
    <name type="scientific">Tolypocladium ophioglossoides (strain CBS 100239)</name>
    <name type="common">Snaketongue truffleclub</name>
    <name type="synonym">Elaphocordyceps ophioglossoides</name>
    <dbReference type="NCBI Taxonomy" id="1163406"/>
    <lineage>
        <taxon>Eukaryota</taxon>
        <taxon>Fungi</taxon>
        <taxon>Dikarya</taxon>
        <taxon>Ascomycota</taxon>
        <taxon>Pezizomycotina</taxon>
        <taxon>Sordariomycetes</taxon>
        <taxon>Hypocreomycetidae</taxon>
        <taxon>Hypocreales</taxon>
        <taxon>Ophiocordycipitaceae</taxon>
        <taxon>Tolypocladium</taxon>
    </lineage>
</organism>
<dbReference type="GO" id="GO:0016791">
    <property type="term" value="F:phosphatase activity"/>
    <property type="evidence" value="ECO:0007669"/>
    <property type="project" value="TreeGrafter"/>
</dbReference>
<evidence type="ECO:0000256" key="3">
    <source>
        <dbReference type="ARBA" id="ARBA00022801"/>
    </source>
</evidence>
<dbReference type="PROSITE" id="PS00383">
    <property type="entry name" value="TYR_PHOSPHATASE_1"/>
    <property type="match status" value="1"/>
</dbReference>
<proteinExistence type="predicted"/>
<comment type="caution">
    <text evidence="6">The sequence shown here is derived from an EMBL/GenBank/DDBJ whole genome shotgun (WGS) entry which is preliminary data.</text>
</comment>
<dbReference type="STRING" id="1163406.A0A0L0NIW2"/>
<comment type="subcellular location">
    <subcellularLocation>
        <location evidence="1">Cytoplasm</location>
    </subcellularLocation>
</comment>
<dbReference type="InterPro" id="IPR004861">
    <property type="entry name" value="Siw14-like"/>
</dbReference>
<feature type="region of interest" description="Disordered" evidence="4">
    <location>
        <begin position="72"/>
        <end position="114"/>
    </location>
</feature>
<dbReference type="Pfam" id="PF03162">
    <property type="entry name" value="Y_phosphatase2"/>
    <property type="match status" value="1"/>
</dbReference>
<evidence type="ECO:0000256" key="5">
    <source>
        <dbReference type="SAM" id="Phobius"/>
    </source>
</evidence>
<dbReference type="FunFam" id="3.90.190.10:FF:000035">
    <property type="entry name" value="Tyrosine phosphatase, putative"/>
    <property type="match status" value="1"/>
</dbReference>
<dbReference type="PANTHER" id="PTHR31126:SF48">
    <property type="entry name" value="INOSITOL PHOSPHATASE SIW14"/>
    <property type="match status" value="1"/>
</dbReference>